<keyword evidence="1" id="KW-1133">Transmembrane helix</keyword>
<dbReference type="RefSeq" id="WP_186978491.1">
    <property type="nucleotide sequence ID" value="NZ_JACOOH010000010.1"/>
</dbReference>
<keyword evidence="1" id="KW-0472">Membrane</keyword>
<organism evidence="4 5">
    <name type="scientific">Butyricimonas hominis</name>
    <dbReference type="NCBI Taxonomy" id="2763032"/>
    <lineage>
        <taxon>Bacteria</taxon>
        <taxon>Pseudomonadati</taxon>
        <taxon>Bacteroidota</taxon>
        <taxon>Bacteroidia</taxon>
        <taxon>Bacteroidales</taxon>
        <taxon>Odoribacteraceae</taxon>
        <taxon>Butyricimonas</taxon>
    </lineage>
</organism>
<sequence>MTQKEKNIFRLSRAITNSLRGVASEKERGTLEQWLAASKKNREIYEGFKQGSYLEQKLSDYNAVNRLGDYERFITTRRKRTRFSIKTFVRYAAILILPLGLALVLLLREKQPEPVIAISEVITPGSHKAILTMGGGERIVLSDSTFTPLQEQNGMIVKIQNSKVSYLTPTDTLISETTPIYNTLQVPRGGEYFLTLSDGTQVWLNAESEIRYPVRFTGSKREIFLEGEAFLTVTPNKEKPFVVVSSKASVTVLGTEFNFRAYPDEENVQTTLVKGAVIMQSARYKQQIRLIPGEQGTLEIGTGKLYKQEVNTYLYTAWKDGRFAFRNTRLEELFNILSRWYDLHVFYLNPEAKDIRFTGDINKTEDFNAILKIIENNERVIFNVNKRTVSVQLK</sequence>
<comment type="caution">
    <text evidence="4">The sequence shown here is derived from an EMBL/GenBank/DDBJ whole genome shotgun (WGS) entry which is preliminary data.</text>
</comment>
<reference evidence="4 5" key="1">
    <citation type="submission" date="2020-08" db="EMBL/GenBank/DDBJ databases">
        <title>Genome public.</title>
        <authorList>
            <person name="Liu C."/>
            <person name="Sun Q."/>
        </authorList>
    </citation>
    <scope>NUCLEOTIDE SEQUENCE [LARGE SCALE GENOMIC DNA]</scope>
    <source>
        <strain evidence="4 5">NSJ-56</strain>
    </source>
</reference>
<dbReference type="PANTHER" id="PTHR30273">
    <property type="entry name" value="PERIPLASMIC SIGNAL SENSOR AND SIGMA FACTOR ACTIVATOR FECR-RELATED"/>
    <property type="match status" value="1"/>
</dbReference>
<evidence type="ECO:0000259" key="2">
    <source>
        <dbReference type="Pfam" id="PF04773"/>
    </source>
</evidence>
<gene>
    <name evidence="4" type="ORF">H8S64_20305</name>
</gene>
<dbReference type="Gene3D" id="3.55.50.30">
    <property type="match status" value="1"/>
</dbReference>
<keyword evidence="1" id="KW-0812">Transmembrane</keyword>
<dbReference type="InterPro" id="IPR032508">
    <property type="entry name" value="FecR_C"/>
</dbReference>
<keyword evidence="5" id="KW-1185">Reference proteome</keyword>
<feature type="transmembrane region" description="Helical" evidence="1">
    <location>
        <begin position="88"/>
        <end position="107"/>
    </location>
</feature>
<evidence type="ECO:0000259" key="3">
    <source>
        <dbReference type="Pfam" id="PF16344"/>
    </source>
</evidence>
<dbReference type="Pfam" id="PF16344">
    <property type="entry name" value="FecR_C"/>
    <property type="match status" value="1"/>
</dbReference>
<dbReference type="PANTHER" id="PTHR30273:SF2">
    <property type="entry name" value="PROTEIN FECR"/>
    <property type="match status" value="1"/>
</dbReference>
<feature type="domain" description="Protein FecR C-terminal" evidence="3">
    <location>
        <begin position="322"/>
        <end position="390"/>
    </location>
</feature>
<proteinExistence type="predicted"/>
<dbReference type="Gene3D" id="2.60.120.1440">
    <property type="match status" value="1"/>
</dbReference>
<evidence type="ECO:0000313" key="4">
    <source>
        <dbReference type="EMBL" id="MBC5623443.1"/>
    </source>
</evidence>
<protein>
    <submittedName>
        <fullName evidence="4">FecR domain-containing protein</fullName>
    </submittedName>
</protein>
<feature type="domain" description="FecR protein" evidence="2">
    <location>
        <begin position="185"/>
        <end position="277"/>
    </location>
</feature>
<dbReference type="Pfam" id="PF04773">
    <property type="entry name" value="FecR"/>
    <property type="match status" value="1"/>
</dbReference>
<accession>A0ABR7D680</accession>
<evidence type="ECO:0000256" key="1">
    <source>
        <dbReference type="SAM" id="Phobius"/>
    </source>
</evidence>
<dbReference type="EMBL" id="JACOOH010000010">
    <property type="protein sequence ID" value="MBC5623443.1"/>
    <property type="molecule type" value="Genomic_DNA"/>
</dbReference>
<dbReference type="InterPro" id="IPR006860">
    <property type="entry name" value="FecR"/>
</dbReference>
<evidence type="ECO:0000313" key="5">
    <source>
        <dbReference type="Proteomes" id="UP000646484"/>
    </source>
</evidence>
<dbReference type="InterPro" id="IPR012373">
    <property type="entry name" value="Ferrdict_sens_TM"/>
</dbReference>
<name>A0ABR7D680_9BACT</name>
<dbReference type="Proteomes" id="UP000646484">
    <property type="component" value="Unassembled WGS sequence"/>
</dbReference>